<evidence type="ECO:0000313" key="2">
    <source>
        <dbReference type="Proteomes" id="UP001307705"/>
    </source>
</evidence>
<accession>A0ABQ6Q3G5</accession>
<protein>
    <recommendedName>
        <fullName evidence="3">Lipocalin-like domain-containing protein</fullName>
    </recommendedName>
</protein>
<evidence type="ECO:0000313" key="1">
    <source>
        <dbReference type="EMBL" id="GMQ33547.1"/>
    </source>
</evidence>
<dbReference type="PROSITE" id="PS51257">
    <property type="entry name" value="PROKAR_LIPOPROTEIN"/>
    <property type="match status" value="1"/>
</dbReference>
<organism evidence="1 2">
    <name type="scientific">Algoriphagus taiwanensis</name>
    <dbReference type="NCBI Taxonomy" id="1445656"/>
    <lineage>
        <taxon>Bacteria</taxon>
        <taxon>Pseudomonadati</taxon>
        <taxon>Bacteroidota</taxon>
        <taxon>Cytophagia</taxon>
        <taxon>Cytophagales</taxon>
        <taxon>Cyclobacteriaceae</taxon>
        <taxon>Algoriphagus</taxon>
    </lineage>
</organism>
<keyword evidence="2" id="KW-1185">Reference proteome</keyword>
<dbReference type="EMBL" id="BTPE01000005">
    <property type="protein sequence ID" value="GMQ33547.1"/>
    <property type="molecule type" value="Genomic_DNA"/>
</dbReference>
<dbReference type="RefSeq" id="WP_338228345.1">
    <property type="nucleotide sequence ID" value="NZ_BTPE01000005.1"/>
</dbReference>
<gene>
    <name evidence="1" type="ORF">Ataiwa_18190</name>
</gene>
<dbReference type="Proteomes" id="UP001307705">
    <property type="component" value="Unassembled WGS sequence"/>
</dbReference>
<reference evidence="1 2" key="1">
    <citation type="submission" date="2023-08" db="EMBL/GenBank/DDBJ databases">
        <title>Draft genome sequence of Algoriphagus taiwanensis.</title>
        <authorList>
            <person name="Takatani N."/>
            <person name="Hosokawa M."/>
            <person name="Sawabe T."/>
        </authorList>
    </citation>
    <scope>NUCLEOTIDE SEQUENCE [LARGE SCALE GENOMIC DNA]</scope>
    <source>
        <strain evidence="1 2">JCM 19755</strain>
    </source>
</reference>
<sequence>MKRLLLFVLSISIFSCELDDNGNPNSSELSAAQLTEELILSSGLRLVQFIEDGEDYTSEFSGFVFRFEPNGTVTASRGSQSITGTYRVFRDDGETELEMTFSPTSFLNEFTDDWYFRGKSNNRITFEDDDDEDGLSRLVFEK</sequence>
<proteinExistence type="predicted"/>
<evidence type="ECO:0008006" key="3">
    <source>
        <dbReference type="Google" id="ProtNLM"/>
    </source>
</evidence>
<comment type="caution">
    <text evidence="1">The sequence shown here is derived from an EMBL/GenBank/DDBJ whole genome shotgun (WGS) entry which is preliminary data.</text>
</comment>
<name>A0ABQ6Q3G5_9BACT</name>